<dbReference type="Pfam" id="PF13412">
    <property type="entry name" value="HTH_24"/>
    <property type="match status" value="1"/>
</dbReference>
<dbReference type="RefSeq" id="WP_249830644.1">
    <property type="nucleotide sequence ID" value="NZ_JAMGBE010000001.1"/>
</dbReference>
<evidence type="ECO:0000256" key="2">
    <source>
        <dbReference type="ARBA" id="ARBA00023125"/>
    </source>
</evidence>
<sequence>MLDQFDAALLDLAQRDDSRTADSIAAEIPLSPSAIARRLRRLREGGWIARTIAILSPKLTSSRLRACVLVQLSEHADQRGKQELLRRLHETEEVQFAYEISGTYDLLVLVDCANMDEFVALAEGLFASDATVRRYESNFVKRELKFAPFVRLSDAATS</sequence>
<evidence type="ECO:0000313" key="5">
    <source>
        <dbReference type="EMBL" id="MCL6729162.1"/>
    </source>
</evidence>
<dbReference type="SUPFAM" id="SSF46785">
    <property type="entry name" value="Winged helix' DNA-binding domain"/>
    <property type="match status" value="1"/>
</dbReference>
<dbReference type="InterPro" id="IPR011008">
    <property type="entry name" value="Dimeric_a/b-barrel"/>
</dbReference>
<dbReference type="Proteomes" id="UP001165342">
    <property type="component" value="Unassembled WGS sequence"/>
</dbReference>
<protein>
    <submittedName>
        <fullName evidence="5">Lrp/AsnC family transcriptional regulator</fullName>
    </submittedName>
</protein>
<dbReference type="InterPro" id="IPR000485">
    <property type="entry name" value="AsnC-type_HTH_dom"/>
</dbReference>
<comment type="caution">
    <text evidence="5">The sequence shown here is derived from an EMBL/GenBank/DDBJ whole genome shotgun (WGS) entry which is preliminary data.</text>
</comment>
<dbReference type="Gene3D" id="1.10.10.10">
    <property type="entry name" value="Winged helix-like DNA-binding domain superfamily/Winged helix DNA-binding domain"/>
    <property type="match status" value="1"/>
</dbReference>
<dbReference type="Gene3D" id="3.30.70.920">
    <property type="match status" value="1"/>
</dbReference>
<keyword evidence="6" id="KW-1185">Reference proteome</keyword>
<dbReference type="SMART" id="SM00344">
    <property type="entry name" value="HTH_ASNC"/>
    <property type="match status" value="1"/>
</dbReference>
<dbReference type="InterPro" id="IPR036388">
    <property type="entry name" value="WH-like_DNA-bd_sf"/>
</dbReference>
<organism evidence="5 6">
    <name type="scientific">Sphingomonas hankyongi</name>
    <dbReference type="NCBI Taxonomy" id="2908209"/>
    <lineage>
        <taxon>Bacteria</taxon>
        <taxon>Pseudomonadati</taxon>
        <taxon>Pseudomonadota</taxon>
        <taxon>Alphaproteobacteria</taxon>
        <taxon>Sphingomonadales</taxon>
        <taxon>Sphingomonadaceae</taxon>
        <taxon>Sphingomonas</taxon>
    </lineage>
</organism>
<keyword evidence="3" id="KW-0804">Transcription</keyword>
<feature type="domain" description="Transcription regulator AsnC/Lrp ligand binding" evidence="4">
    <location>
        <begin position="69"/>
        <end position="142"/>
    </location>
</feature>
<accession>A0ABT0S038</accession>
<dbReference type="InterPro" id="IPR019887">
    <property type="entry name" value="Tscrpt_reg_AsnC/Lrp_C"/>
</dbReference>
<evidence type="ECO:0000256" key="1">
    <source>
        <dbReference type="ARBA" id="ARBA00023015"/>
    </source>
</evidence>
<reference evidence="5" key="1">
    <citation type="submission" date="2022-05" db="EMBL/GenBank/DDBJ databases">
        <authorList>
            <person name="Jo J.-H."/>
            <person name="Im W.-T."/>
        </authorList>
    </citation>
    <scope>NUCLEOTIDE SEQUENCE</scope>
    <source>
        <strain evidence="5">SE220</strain>
    </source>
</reference>
<proteinExistence type="predicted"/>
<dbReference type="Pfam" id="PF01037">
    <property type="entry name" value="AsnC_trans_reg"/>
    <property type="match status" value="1"/>
</dbReference>
<keyword evidence="1" id="KW-0805">Transcription regulation</keyword>
<dbReference type="PRINTS" id="PR00033">
    <property type="entry name" value="HTHASNC"/>
</dbReference>
<dbReference type="PANTHER" id="PTHR30154">
    <property type="entry name" value="LEUCINE-RESPONSIVE REGULATORY PROTEIN"/>
    <property type="match status" value="1"/>
</dbReference>
<keyword evidence="2" id="KW-0238">DNA-binding</keyword>
<name>A0ABT0S038_9SPHN</name>
<evidence type="ECO:0000256" key="3">
    <source>
        <dbReference type="ARBA" id="ARBA00023163"/>
    </source>
</evidence>
<gene>
    <name evidence="5" type="ORF">LZ538_03715</name>
</gene>
<dbReference type="SUPFAM" id="SSF54909">
    <property type="entry name" value="Dimeric alpha+beta barrel"/>
    <property type="match status" value="1"/>
</dbReference>
<dbReference type="PANTHER" id="PTHR30154:SF34">
    <property type="entry name" value="TRANSCRIPTIONAL REGULATOR AZLB"/>
    <property type="match status" value="1"/>
</dbReference>
<evidence type="ECO:0000313" key="6">
    <source>
        <dbReference type="Proteomes" id="UP001165342"/>
    </source>
</evidence>
<dbReference type="InterPro" id="IPR019888">
    <property type="entry name" value="Tscrpt_reg_AsnC-like"/>
</dbReference>
<dbReference type="EMBL" id="JAMGBE010000001">
    <property type="protein sequence ID" value="MCL6729162.1"/>
    <property type="molecule type" value="Genomic_DNA"/>
</dbReference>
<evidence type="ECO:0000259" key="4">
    <source>
        <dbReference type="Pfam" id="PF01037"/>
    </source>
</evidence>
<dbReference type="InterPro" id="IPR036390">
    <property type="entry name" value="WH_DNA-bd_sf"/>
</dbReference>